<sequence length="228" mass="25540">MASFGETFQCKKYIKGVGGIVSFKGLASEWHKLVNDVFSVFVLEAGGAKLRGSLTELKMDVLREREVKDNLERQLVDEQKIRGSLFEPKESMWPVCGDGHTYPVWPFYGGFEIVPEKHLRDYGSLDPLRLHPAGAWCRPRPVPIENDDKAVRAELRISTRRLALEHAKILKMSKSDNPFDRITQSEINITDSPTVNPDTFDPASKNEITTKATSAAALNPPDIITGFI</sequence>
<protein>
    <submittedName>
        <fullName evidence="1">Uncharacterized protein</fullName>
    </submittedName>
</protein>
<accession>A0A8J6LEA8</accession>
<dbReference type="EMBL" id="JABDTM020027935">
    <property type="protein sequence ID" value="KAH0809751.1"/>
    <property type="molecule type" value="Genomic_DNA"/>
</dbReference>
<proteinExistence type="predicted"/>
<gene>
    <name evidence="1" type="ORF">GEV33_013039</name>
</gene>
<keyword evidence="2" id="KW-1185">Reference proteome</keyword>
<name>A0A8J6LEA8_TENMO</name>
<dbReference type="AlphaFoldDB" id="A0A8J6LEA8"/>
<reference evidence="1" key="2">
    <citation type="submission" date="2021-08" db="EMBL/GenBank/DDBJ databases">
        <authorList>
            <person name="Eriksson T."/>
        </authorList>
    </citation>
    <scope>NUCLEOTIDE SEQUENCE</scope>
    <source>
        <strain evidence="1">Stoneville</strain>
        <tissue evidence="1">Whole head</tissue>
    </source>
</reference>
<reference evidence="1" key="1">
    <citation type="journal article" date="2020" name="J Insects Food Feed">
        <title>The yellow mealworm (Tenebrio molitor) genome: a resource for the emerging insects as food and feed industry.</title>
        <authorList>
            <person name="Eriksson T."/>
            <person name="Andere A."/>
            <person name="Kelstrup H."/>
            <person name="Emery V."/>
            <person name="Picard C."/>
        </authorList>
    </citation>
    <scope>NUCLEOTIDE SEQUENCE</scope>
    <source>
        <strain evidence="1">Stoneville</strain>
        <tissue evidence="1">Whole head</tissue>
    </source>
</reference>
<evidence type="ECO:0000313" key="1">
    <source>
        <dbReference type="EMBL" id="KAH0809751.1"/>
    </source>
</evidence>
<dbReference type="Proteomes" id="UP000719412">
    <property type="component" value="Unassembled WGS sequence"/>
</dbReference>
<evidence type="ECO:0000313" key="2">
    <source>
        <dbReference type="Proteomes" id="UP000719412"/>
    </source>
</evidence>
<organism evidence="1 2">
    <name type="scientific">Tenebrio molitor</name>
    <name type="common">Yellow mealworm beetle</name>
    <dbReference type="NCBI Taxonomy" id="7067"/>
    <lineage>
        <taxon>Eukaryota</taxon>
        <taxon>Metazoa</taxon>
        <taxon>Ecdysozoa</taxon>
        <taxon>Arthropoda</taxon>
        <taxon>Hexapoda</taxon>
        <taxon>Insecta</taxon>
        <taxon>Pterygota</taxon>
        <taxon>Neoptera</taxon>
        <taxon>Endopterygota</taxon>
        <taxon>Coleoptera</taxon>
        <taxon>Polyphaga</taxon>
        <taxon>Cucujiformia</taxon>
        <taxon>Tenebrionidae</taxon>
        <taxon>Tenebrio</taxon>
    </lineage>
</organism>
<comment type="caution">
    <text evidence="1">The sequence shown here is derived from an EMBL/GenBank/DDBJ whole genome shotgun (WGS) entry which is preliminary data.</text>
</comment>